<keyword evidence="4" id="KW-1185">Reference proteome</keyword>
<keyword evidence="1" id="KW-0472">Membrane</keyword>
<dbReference type="InterPro" id="IPR036465">
    <property type="entry name" value="vWFA_dom_sf"/>
</dbReference>
<dbReference type="Proteomes" id="UP001596303">
    <property type="component" value="Unassembled WGS sequence"/>
</dbReference>
<evidence type="ECO:0000313" key="3">
    <source>
        <dbReference type="EMBL" id="MFC6196809.1"/>
    </source>
</evidence>
<dbReference type="RefSeq" id="WP_377374705.1">
    <property type="nucleotide sequence ID" value="NZ_JBHSSW010000003.1"/>
</dbReference>
<feature type="transmembrane region" description="Helical" evidence="1">
    <location>
        <begin position="9"/>
        <end position="28"/>
    </location>
</feature>
<evidence type="ECO:0000313" key="4">
    <source>
        <dbReference type="Proteomes" id="UP001596303"/>
    </source>
</evidence>
<dbReference type="PANTHER" id="PTHR33608:SF3">
    <property type="entry name" value="SLR2013 PROTEIN"/>
    <property type="match status" value="1"/>
</dbReference>
<comment type="caution">
    <text evidence="3">The sequence shown here is derived from an EMBL/GenBank/DDBJ whole genome shotgun (WGS) entry which is preliminary data.</text>
</comment>
<gene>
    <name evidence="3" type="ORF">ACFQDM_01890</name>
</gene>
<evidence type="ECO:0000259" key="2">
    <source>
        <dbReference type="Pfam" id="PF01882"/>
    </source>
</evidence>
<proteinExistence type="predicted"/>
<dbReference type="EMBL" id="JBHSSW010000003">
    <property type="protein sequence ID" value="MFC6196809.1"/>
    <property type="molecule type" value="Genomic_DNA"/>
</dbReference>
<feature type="domain" description="DUF58" evidence="2">
    <location>
        <begin position="197"/>
        <end position="366"/>
    </location>
</feature>
<name>A0ABW1S5F6_9PROT</name>
<dbReference type="Gene3D" id="3.40.50.410">
    <property type="entry name" value="von Willebrand factor, type A domain"/>
    <property type="match status" value="1"/>
</dbReference>
<reference evidence="4" key="1">
    <citation type="journal article" date="2019" name="Int. J. Syst. Evol. Microbiol.">
        <title>The Global Catalogue of Microorganisms (GCM) 10K type strain sequencing project: providing services to taxonomists for standard genome sequencing and annotation.</title>
        <authorList>
            <consortium name="The Broad Institute Genomics Platform"/>
            <consortium name="The Broad Institute Genome Sequencing Center for Infectious Disease"/>
            <person name="Wu L."/>
            <person name="Ma J."/>
        </authorList>
    </citation>
    <scope>NUCLEOTIDE SEQUENCE [LARGE SCALE GENOMIC DNA]</scope>
    <source>
        <strain evidence="4">CGMCC-1.15741</strain>
    </source>
</reference>
<sequence>MPIIVPSRLAILLMALGVPLGLLIAAIFPQAWTFSFAGIAGLGAAIALDALMTRSSRRLSVEVDCPTILFVGPNNEAQLRIQAENDEALPSHMLAKLDLGARLDAIPPADVPASGELTFQLQARQRGLTEIEAVWLKWRGPMGLCWKQVRKSLELERAINPDIRTMQADAIRLINREAEFGMKTQRDRGDGSEFDALREFVTGMDRRSLDWKASARHRTLMAKEYQTERNHNVVLAFDTGRLMCEPINGMTRLDHAVHAGMLLAYASLRGGDRVGVYGFDARPQIMTGLVRGQSGFGKLQSELAKLEYSTFDANYTLGLTRLSAGLNRRSLIILFTDFVDTIQAELMVENAARLAKRHLVVFAVFQDEDLNRIITREPETADDVTRAVIAEGLLQERRMVQKRLQRLGVEVLEAPAESFSSDLLSRYLQLTREERI</sequence>
<organism evidence="3 4">
    <name type="scientific">Ponticaulis profundi</name>
    <dbReference type="NCBI Taxonomy" id="2665222"/>
    <lineage>
        <taxon>Bacteria</taxon>
        <taxon>Pseudomonadati</taxon>
        <taxon>Pseudomonadota</taxon>
        <taxon>Alphaproteobacteria</taxon>
        <taxon>Hyphomonadales</taxon>
        <taxon>Hyphomonadaceae</taxon>
        <taxon>Ponticaulis</taxon>
    </lineage>
</organism>
<dbReference type="CDD" id="cd00198">
    <property type="entry name" value="vWFA"/>
    <property type="match status" value="1"/>
</dbReference>
<dbReference type="InterPro" id="IPR002881">
    <property type="entry name" value="DUF58"/>
</dbReference>
<dbReference type="Pfam" id="PF01882">
    <property type="entry name" value="DUF58"/>
    <property type="match status" value="1"/>
</dbReference>
<evidence type="ECO:0000256" key="1">
    <source>
        <dbReference type="SAM" id="Phobius"/>
    </source>
</evidence>
<dbReference type="PANTHER" id="PTHR33608">
    <property type="entry name" value="BLL2464 PROTEIN"/>
    <property type="match status" value="1"/>
</dbReference>
<keyword evidence="1" id="KW-1133">Transmembrane helix</keyword>
<accession>A0ABW1S5F6</accession>
<feature type="transmembrane region" description="Helical" evidence="1">
    <location>
        <begin position="34"/>
        <end position="52"/>
    </location>
</feature>
<dbReference type="SUPFAM" id="SSF53300">
    <property type="entry name" value="vWA-like"/>
    <property type="match status" value="1"/>
</dbReference>
<protein>
    <submittedName>
        <fullName evidence="3">DUF58 domain-containing protein</fullName>
    </submittedName>
</protein>
<keyword evidence="1" id="KW-0812">Transmembrane</keyword>